<evidence type="ECO:0000256" key="5">
    <source>
        <dbReference type="ARBA" id="ARBA00022842"/>
    </source>
</evidence>
<evidence type="ECO:0000313" key="6">
    <source>
        <dbReference type="EMBL" id="URZ09604.1"/>
    </source>
</evidence>
<keyword evidence="4" id="KW-0378">Hydrolase</keyword>
<dbReference type="GO" id="GO:0005737">
    <property type="term" value="C:cytoplasm"/>
    <property type="evidence" value="ECO:0007669"/>
    <property type="project" value="TreeGrafter"/>
</dbReference>
<dbReference type="PANTHER" id="PTHR43758">
    <property type="entry name" value="7,8-DIHYDRO-8-OXOGUANINE TRIPHOSPHATASE"/>
    <property type="match status" value="1"/>
</dbReference>
<reference evidence="6 7" key="1">
    <citation type="submission" date="2022-04" db="EMBL/GenBank/DDBJ databases">
        <title>Genome sequence of C. roseum typestrain.</title>
        <authorList>
            <person name="Poehlein A."/>
            <person name="Schoch T."/>
            <person name="Duerre P."/>
            <person name="Daniel R."/>
        </authorList>
    </citation>
    <scope>NUCLEOTIDE SEQUENCE [LARGE SCALE GENOMIC DNA]</scope>
    <source>
        <strain evidence="6 7">DSM 7320</strain>
    </source>
</reference>
<organism evidence="6 7">
    <name type="scientific">Clostridium felsineum</name>
    <dbReference type="NCBI Taxonomy" id="36839"/>
    <lineage>
        <taxon>Bacteria</taxon>
        <taxon>Bacillati</taxon>
        <taxon>Bacillota</taxon>
        <taxon>Clostridia</taxon>
        <taxon>Eubacteriales</taxon>
        <taxon>Clostridiaceae</taxon>
        <taxon>Clostridium</taxon>
    </lineage>
</organism>
<dbReference type="Pfam" id="PF00293">
    <property type="entry name" value="NUDIX"/>
    <property type="match status" value="1"/>
</dbReference>
<dbReference type="PROSITE" id="PS51462">
    <property type="entry name" value="NUDIX"/>
    <property type="match status" value="1"/>
</dbReference>
<keyword evidence="7" id="KW-1185">Reference proteome</keyword>
<dbReference type="GO" id="GO:0046872">
    <property type="term" value="F:metal ion binding"/>
    <property type="evidence" value="ECO:0007669"/>
    <property type="project" value="UniProtKB-KW"/>
</dbReference>
<dbReference type="KEGG" id="crw:CROST_002850"/>
<dbReference type="InterPro" id="IPR020084">
    <property type="entry name" value="NUDIX_hydrolase_CS"/>
</dbReference>
<dbReference type="InterPro" id="IPR000086">
    <property type="entry name" value="NUDIX_hydrolase_dom"/>
</dbReference>
<accession>A0A1S8MBP0</accession>
<dbReference type="STRING" id="84029.CROST_26850"/>
<dbReference type="PANTHER" id="PTHR43758:SF2">
    <property type="entry name" value="OXIDIZED PURINE NUCLEOSIDE TRIPHOSPHATE HYDROLASE"/>
    <property type="match status" value="1"/>
</dbReference>
<gene>
    <name evidence="6" type="ORF">CROST_002850</name>
</gene>
<keyword evidence="3" id="KW-0479">Metal-binding</keyword>
<evidence type="ECO:0000256" key="1">
    <source>
        <dbReference type="ARBA" id="ARBA00001946"/>
    </source>
</evidence>
<dbReference type="InterPro" id="IPR015797">
    <property type="entry name" value="NUDIX_hydrolase-like_dom_sf"/>
</dbReference>
<dbReference type="Proteomes" id="UP000190951">
    <property type="component" value="Chromosome"/>
</dbReference>
<dbReference type="PROSITE" id="PS00893">
    <property type="entry name" value="NUDIX_BOX"/>
    <property type="match status" value="1"/>
</dbReference>
<dbReference type="AlphaFoldDB" id="A0A1S8MBP0"/>
<name>A0A1S8MBP0_9CLOT</name>
<dbReference type="EMBL" id="CP096983">
    <property type="protein sequence ID" value="URZ09604.1"/>
    <property type="molecule type" value="Genomic_DNA"/>
</dbReference>
<dbReference type="SUPFAM" id="SSF55811">
    <property type="entry name" value="Nudix"/>
    <property type="match status" value="1"/>
</dbReference>
<evidence type="ECO:0000256" key="4">
    <source>
        <dbReference type="ARBA" id="ARBA00022801"/>
    </source>
</evidence>
<sequence length="157" mass="18451">MKKLKYTICFIKRGEEVLLLNREKPSWMGSWNGVGGKLKESETPEECIVREIHEETGMKFEDVDYKGMVTWDDGDKGIEGMYLFMKEIPAQYDYPVPIKTREGILDWKKISWIMDPENTGIASNIPKYFNTMLSEKIFRYHCVFENNILIRVIINNI</sequence>
<dbReference type="CDD" id="cd18886">
    <property type="entry name" value="NUDIX_MutT_Nudt1"/>
    <property type="match status" value="1"/>
</dbReference>
<proteinExistence type="inferred from homology"/>
<comment type="similarity">
    <text evidence="2">Belongs to the Nudix hydrolase family.</text>
</comment>
<keyword evidence="5" id="KW-0460">Magnesium</keyword>
<dbReference type="RefSeq" id="WP_077833284.1">
    <property type="nucleotide sequence ID" value="NZ_CP096983.1"/>
</dbReference>
<dbReference type="GO" id="GO:0016818">
    <property type="term" value="F:hydrolase activity, acting on acid anhydrides, in phosphorus-containing anhydrides"/>
    <property type="evidence" value="ECO:0007669"/>
    <property type="project" value="TreeGrafter"/>
</dbReference>
<evidence type="ECO:0000256" key="2">
    <source>
        <dbReference type="ARBA" id="ARBA00005582"/>
    </source>
</evidence>
<evidence type="ECO:0000313" key="7">
    <source>
        <dbReference type="Proteomes" id="UP000190951"/>
    </source>
</evidence>
<comment type="cofactor">
    <cofactor evidence="1">
        <name>Mg(2+)</name>
        <dbReference type="ChEBI" id="CHEBI:18420"/>
    </cofactor>
</comment>
<protein>
    <submittedName>
        <fullName evidence="6">Uncharacterized protein</fullName>
    </submittedName>
</protein>
<evidence type="ECO:0000256" key="3">
    <source>
        <dbReference type="ARBA" id="ARBA00022723"/>
    </source>
</evidence>
<dbReference type="Gene3D" id="3.90.79.10">
    <property type="entry name" value="Nucleoside Triphosphate Pyrophosphohydrolase"/>
    <property type="match status" value="1"/>
</dbReference>